<organism evidence="2 3">
    <name type="scientific">Streptomyces gottesmaniae</name>
    <dbReference type="NCBI Taxonomy" id="3075518"/>
    <lineage>
        <taxon>Bacteria</taxon>
        <taxon>Bacillati</taxon>
        <taxon>Actinomycetota</taxon>
        <taxon>Actinomycetes</taxon>
        <taxon>Kitasatosporales</taxon>
        <taxon>Streptomycetaceae</taxon>
        <taxon>Streptomyces</taxon>
    </lineage>
</organism>
<accession>A0ABU2YSA8</accession>
<feature type="compositionally biased region" description="Low complexity" evidence="1">
    <location>
        <begin position="36"/>
        <end position="59"/>
    </location>
</feature>
<keyword evidence="3" id="KW-1185">Reference proteome</keyword>
<comment type="caution">
    <text evidence="2">The sequence shown here is derived from an EMBL/GenBank/DDBJ whole genome shotgun (WGS) entry which is preliminary data.</text>
</comment>
<protein>
    <submittedName>
        <fullName evidence="2">Uncharacterized protein</fullName>
    </submittedName>
</protein>
<evidence type="ECO:0000256" key="1">
    <source>
        <dbReference type="SAM" id="MobiDB-lite"/>
    </source>
</evidence>
<gene>
    <name evidence="2" type="ORF">RM704_02260</name>
</gene>
<dbReference type="InterPro" id="IPR013055">
    <property type="entry name" value="Tachy_Neuro_lke_CS"/>
</dbReference>
<feature type="region of interest" description="Disordered" evidence="1">
    <location>
        <begin position="36"/>
        <end position="81"/>
    </location>
</feature>
<evidence type="ECO:0000313" key="2">
    <source>
        <dbReference type="EMBL" id="MDT0566309.1"/>
    </source>
</evidence>
<proteinExistence type="predicted"/>
<name>A0ABU2YSA8_9ACTN</name>
<dbReference type="PROSITE" id="PS00267">
    <property type="entry name" value="TACHYKININ"/>
    <property type="match status" value="1"/>
</dbReference>
<feature type="region of interest" description="Disordered" evidence="1">
    <location>
        <begin position="1"/>
        <end position="23"/>
    </location>
</feature>
<dbReference type="Proteomes" id="UP001180737">
    <property type="component" value="Unassembled WGS sequence"/>
</dbReference>
<dbReference type="RefSeq" id="WP_311588982.1">
    <property type="nucleotide sequence ID" value="NZ_JAVRFJ010000001.1"/>
</dbReference>
<sequence>MGERVVVEDVGGERGGGDAFGAERADESVELLAVAGDQGDAEALGAEGAGDGQAPTGAGSDDGDAGHSDPFVGLMGKGGKQ</sequence>
<dbReference type="EMBL" id="JAVRFJ010000001">
    <property type="protein sequence ID" value="MDT0566309.1"/>
    <property type="molecule type" value="Genomic_DNA"/>
</dbReference>
<evidence type="ECO:0000313" key="3">
    <source>
        <dbReference type="Proteomes" id="UP001180737"/>
    </source>
</evidence>
<reference evidence="2" key="1">
    <citation type="submission" date="2024-05" db="EMBL/GenBank/DDBJ databases">
        <title>30 novel species of actinomycetes from the DSMZ collection.</title>
        <authorList>
            <person name="Nouioui I."/>
        </authorList>
    </citation>
    <scope>NUCLEOTIDE SEQUENCE</scope>
    <source>
        <strain evidence="2">DSM 3412</strain>
    </source>
</reference>